<gene>
    <name evidence="3" type="ORF">IP91_02236</name>
</gene>
<dbReference type="SUPFAM" id="SSF56954">
    <property type="entry name" value="Outer membrane efflux proteins (OEP)"/>
    <property type="match status" value="1"/>
</dbReference>
<feature type="signal peptide" evidence="2">
    <location>
        <begin position="1"/>
        <end position="20"/>
    </location>
</feature>
<dbReference type="InterPro" id="IPR003423">
    <property type="entry name" value="OMP_efflux"/>
</dbReference>
<dbReference type="RefSeq" id="WP_145649048.1">
    <property type="nucleotide sequence ID" value="NZ_VLLB01000003.1"/>
</dbReference>
<comment type="caution">
    <text evidence="3">The sequence shown here is derived from an EMBL/GenBank/DDBJ whole genome shotgun (WGS) entry which is preliminary data.</text>
</comment>
<accession>A0A562RBH4</accession>
<dbReference type="InterPro" id="IPR010131">
    <property type="entry name" value="MdtP/NodT-like"/>
</dbReference>
<evidence type="ECO:0000313" key="3">
    <source>
        <dbReference type="EMBL" id="TWI66422.1"/>
    </source>
</evidence>
<dbReference type="Proteomes" id="UP000318431">
    <property type="component" value="Unassembled WGS sequence"/>
</dbReference>
<dbReference type="PANTHER" id="PTHR30203:SF24">
    <property type="entry name" value="BLR4935 PROTEIN"/>
    <property type="match status" value="1"/>
</dbReference>
<evidence type="ECO:0000256" key="1">
    <source>
        <dbReference type="ARBA" id="ARBA00007613"/>
    </source>
</evidence>
<dbReference type="Pfam" id="PF02321">
    <property type="entry name" value="OEP"/>
    <property type="match status" value="2"/>
</dbReference>
<reference evidence="3 4" key="1">
    <citation type="journal article" date="2015" name="Stand. Genomic Sci.">
        <title>Genomic Encyclopedia of Bacterial and Archaeal Type Strains, Phase III: the genomes of soil and plant-associated and newly described type strains.</title>
        <authorList>
            <person name="Whitman W.B."/>
            <person name="Woyke T."/>
            <person name="Klenk H.P."/>
            <person name="Zhou Y."/>
            <person name="Lilburn T.G."/>
            <person name="Beck B.J."/>
            <person name="De Vos P."/>
            <person name="Vandamme P."/>
            <person name="Eisen J.A."/>
            <person name="Garrity G."/>
            <person name="Hugenholtz P."/>
            <person name="Kyrpides N.C."/>
        </authorList>
    </citation>
    <scope>NUCLEOTIDE SEQUENCE [LARGE SCALE GENOMIC DNA]</scope>
    <source>
        <strain evidence="3 4">CGMCC 1.10822</strain>
    </source>
</reference>
<dbReference type="EMBL" id="VLLB01000003">
    <property type="protein sequence ID" value="TWI66422.1"/>
    <property type="molecule type" value="Genomic_DNA"/>
</dbReference>
<keyword evidence="2" id="KW-0732">Signal</keyword>
<name>A0A562RBH4_9BURK</name>
<protein>
    <submittedName>
        <fullName evidence="3">Cobalt-zinc-cadmium efflux system outer membrane protein</fullName>
    </submittedName>
</protein>
<dbReference type="PANTHER" id="PTHR30203">
    <property type="entry name" value="OUTER MEMBRANE CATION EFFLUX PROTEIN"/>
    <property type="match status" value="1"/>
</dbReference>
<dbReference type="OrthoDB" id="9791261at2"/>
<dbReference type="Gene3D" id="1.20.1600.10">
    <property type="entry name" value="Outer membrane efflux proteins (OEP)"/>
    <property type="match status" value="1"/>
</dbReference>
<sequence length="406" mass="42851">MPTHASPICGRLLLCTCLFAAPLRSEAVDLPGALALAARHSPALAAARLDTESYDGALQQAAARPNPTLSFDAQRGRLDERETTWLLTQPLQAPAKRDGRIAVARAEQSAAAATQGLRDAEVHAQAVAAFRALLLAQERVRLADDGVMLATRARDAVARKVAAGKLSPVEELRAGVAVAQARLERSQLGNTLAQAQVQLAALCGEAVTADGNADVLPEPPAGATLDLLVMTSPAVHLAQRERDQRDAQVQLARAERLPDVAVTLGSKRFGETGHRATIAGLSVPLPLFDRNQGATLQATRRAQQASLAMEAAQLEVRIAAGQAAADLASASAAAATLRHEVMPAAQEAYEAAGKGFEYGKFGVTDVLDAQRTLLRARADYLDALASGHRAAAELERQLGHHWEHAR</sequence>
<comment type="similarity">
    <text evidence="1">Belongs to the outer membrane factor (OMF) (TC 1.B.17) family.</text>
</comment>
<evidence type="ECO:0000256" key="2">
    <source>
        <dbReference type="SAM" id="SignalP"/>
    </source>
</evidence>
<feature type="chain" id="PRO_5022158364" evidence="2">
    <location>
        <begin position="21"/>
        <end position="406"/>
    </location>
</feature>
<keyword evidence="4" id="KW-1185">Reference proteome</keyword>
<proteinExistence type="inferred from homology"/>
<dbReference type="AlphaFoldDB" id="A0A562RBH4"/>
<evidence type="ECO:0000313" key="4">
    <source>
        <dbReference type="Proteomes" id="UP000318431"/>
    </source>
</evidence>
<organism evidence="3 4">
    <name type="scientific">Pseudoduganella lurida</name>
    <dbReference type="NCBI Taxonomy" id="1036180"/>
    <lineage>
        <taxon>Bacteria</taxon>
        <taxon>Pseudomonadati</taxon>
        <taxon>Pseudomonadota</taxon>
        <taxon>Betaproteobacteria</taxon>
        <taxon>Burkholderiales</taxon>
        <taxon>Oxalobacteraceae</taxon>
        <taxon>Telluria group</taxon>
        <taxon>Pseudoduganella</taxon>
    </lineage>
</organism>
<dbReference type="GO" id="GO:0015562">
    <property type="term" value="F:efflux transmembrane transporter activity"/>
    <property type="evidence" value="ECO:0007669"/>
    <property type="project" value="InterPro"/>
</dbReference>